<keyword evidence="2" id="KW-0812">Transmembrane</keyword>
<reference evidence="3 5" key="1">
    <citation type="submission" date="2015-03" db="EMBL/GenBank/DDBJ databases">
        <authorList>
            <person name="Murphy D."/>
        </authorList>
    </citation>
    <scope>NUCLEOTIDE SEQUENCE [LARGE SCALE GENOMIC DNA]</scope>
    <source>
        <strain evidence="3 5">D16</strain>
    </source>
</reference>
<dbReference type="Proteomes" id="UP000193811">
    <property type="component" value="Unassembled WGS sequence"/>
</dbReference>
<evidence type="ECO:0000256" key="2">
    <source>
        <dbReference type="SAM" id="Phobius"/>
    </source>
</evidence>
<evidence type="ECO:0000313" key="5">
    <source>
        <dbReference type="Proteomes" id="UP000182227"/>
    </source>
</evidence>
<evidence type="ECO:0000256" key="1">
    <source>
        <dbReference type="SAM" id="MobiDB-lite"/>
    </source>
</evidence>
<evidence type="ECO:0000313" key="6">
    <source>
        <dbReference type="Proteomes" id="UP000193811"/>
    </source>
</evidence>
<feature type="region of interest" description="Disordered" evidence="1">
    <location>
        <begin position="48"/>
        <end position="160"/>
    </location>
</feature>
<reference evidence="4 6" key="2">
    <citation type="submission" date="2016-01" db="EMBL/GenBank/DDBJ databases">
        <title>The new phylogeny of the genus Mycobacterium.</title>
        <authorList>
            <person name="Tarcisio F."/>
            <person name="Conor M."/>
            <person name="Antonella G."/>
            <person name="Elisabetta G."/>
            <person name="Giulia F.S."/>
            <person name="Sara T."/>
            <person name="Anna F."/>
            <person name="Clotilde B."/>
            <person name="Roberto B."/>
            <person name="Veronica D.S."/>
            <person name="Fabio R."/>
            <person name="Monica P."/>
            <person name="Olivier J."/>
            <person name="Enrico T."/>
            <person name="Nicola S."/>
        </authorList>
    </citation>
    <scope>NUCLEOTIDE SEQUENCE [LARGE SCALE GENOMIC DNA]</scope>
    <source>
        <strain evidence="4 6">CCUG 50187</strain>
    </source>
</reference>
<dbReference type="EMBL" id="CTEF01000001">
    <property type="protein sequence ID" value="CQD10693.1"/>
    <property type="molecule type" value="Genomic_DNA"/>
</dbReference>
<protein>
    <recommendedName>
        <fullName evidence="7">Serine/threonine protein kinase</fullName>
    </recommendedName>
</protein>
<feature type="compositionally biased region" description="Low complexity" evidence="1">
    <location>
        <begin position="60"/>
        <end position="88"/>
    </location>
</feature>
<evidence type="ECO:0008006" key="7">
    <source>
        <dbReference type="Google" id="ProtNLM"/>
    </source>
</evidence>
<feature type="compositionally biased region" description="Acidic residues" evidence="1">
    <location>
        <begin position="1"/>
        <end position="10"/>
    </location>
</feature>
<dbReference type="EMBL" id="LQOP01000028">
    <property type="protein sequence ID" value="ORV22342.1"/>
    <property type="molecule type" value="Genomic_DNA"/>
</dbReference>
<organism evidence="3 5">
    <name type="scientific">Mycolicibacterium conceptionense</name>
    <dbReference type="NCBI Taxonomy" id="451644"/>
    <lineage>
        <taxon>Bacteria</taxon>
        <taxon>Bacillati</taxon>
        <taxon>Actinomycetota</taxon>
        <taxon>Actinomycetes</taxon>
        <taxon>Mycobacteriales</taxon>
        <taxon>Mycobacteriaceae</taxon>
        <taxon>Mycolicibacterium</taxon>
    </lineage>
</organism>
<dbReference type="AlphaFoldDB" id="A0A0U1D994"/>
<sequence>MPVTGDEDDQGQPPEAPWHHSTPAVAGASAAALAVIGLVLWAAISLTSSGGPEDAPIEFVPPTYTSTTVKTSKSTTTRTTSSSLPVTTEFGLPGESDTTTTSPSETSGTSTTSETSPTSTTTTTTTTTESSSAGYGEYPTTTYRRPRTNVTRTLYPAPGG</sequence>
<evidence type="ECO:0000313" key="4">
    <source>
        <dbReference type="EMBL" id="ORV22342.1"/>
    </source>
</evidence>
<keyword evidence="6" id="KW-1185">Reference proteome</keyword>
<feature type="compositionally biased region" description="Low complexity" evidence="1">
    <location>
        <begin position="98"/>
        <end position="153"/>
    </location>
</feature>
<name>A0A0U1D994_9MYCO</name>
<gene>
    <name evidence="4" type="ORF">AWB98_26600</name>
    <name evidence="3" type="ORF">BN970_02122</name>
</gene>
<keyword evidence="2" id="KW-1133">Transmembrane helix</keyword>
<keyword evidence="2" id="KW-0472">Membrane</keyword>
<accession>A0A0U1D994</accession>
<dbReference type="Proteomes" id="UP000182227">
    <property type="component" value="Unassembled WGS sequence"/>
</dbReference>
<evidence type="ECO:0000313" key="3">
    <source>
        <dbReference type="EMBL" id="CQD10693.1"/>
    </source>
</evidence>
<feature type="transmembrane region" description="Helical" evidence="2">
    <location>
        <begin position="24"/>
        <end position="44"/>
    </location>
</feature>
<feature type="region of interest" description="Disordered" evidence="1">
    <location>
        <begin position="1"/>
        <end position="22"/>
    </location>
</feature>
<proteinExistence type="predicted"/>